<sequence>MTSYHKPDEKTLQGLKDVANKLRINSIKATCASNSGMPEVSF</sequence>
<dbReference type="STRING" id="32507.ENSNBRP00000003768"/>
<dbReference type="Ensembl" id="ENSNBRT00000003897.1">
    <property type="protein sequence ID" value="ENSNBRP00000003768.1"/>
    <property type="gene ID" value="ENSNBRG00000003019.1"/>
</dbReference>
<organism evidence="1 2">
    <name type="scientific">Neolamprologus brichardi</name>
    <name type="common">Fairy cichlid</name>
    <name type="synonym">Lamprologus brichardi</name>
    <dbReference type="NCBI Taxonomy" id="32507"/>
    <lineage>
        <taxon>Eukaryota</taxon>
        <taxon>Metazoa</taxon>
        <taxon>Chordata</taxon>
        <taxon>Craniata</taxon>
        <taxon>Vertebrata</taxon>
        <taxon>Euteleostomi</taxon>
        <taxon>Actinopterygii</taxon>
        <taxon>Neopterygii</taxon>
        <taxon>Teleostei</taxon>
        <taxon>Neoteleostei</taxon>
        <taxon>Acanthomorphata</taxon>
        <taxon>Ovalentaria</taxon>
        <taxon>Cichlomorphae</taxon>
        <taxon>Cichliformes</taxon>
        <taxon>Cichlidae</taxon>
        <taxon>African cichlids</taxon>
        <taxon>Pseudocrenilabrinae</taxon>
        <taxon>Lamprologini</taxon>
        <taxon>Neolamprologus</taxon>
    </lineage>
</organism>
<dbReference type="Proteomes" id="UP000261580">
    <property type="component" value="Unassembled WGS sequence"/>
</dbReference>
<accession>A0A3Q4GBJ6</accession>
<name>A0A3Q4GBJ6_NEOBR</name>
<evidence type="ECO:0000313" key="2">
    <source>
        <dbReference type="Proteomes" id="UP000261580"/>
    </source>
</evidence>
<dbReference type="AlphaFoldDB" id="A0A3Q4GBJ6"/>
<dbReference type="GeneTree" id="ENSGT01130000279613"/>
<reference evidence="1" key="1">
    <citation type="submission" date="2025-08" db="UniProtKB">
        <authorList>
            <consortium name="Ensembl"/>
        </authorList>
    </citation>
    <scope>IDENTIFICATION</scope>
</reference>
<reference evidence="1" key="2">
    <citation type="submission" date="2025-09" db="UniProtKB">
        <authorList>
            <consortium name="Ensembl"/>
        </authorList>
    </citation>
    <scope>IDENTIFICATION</scope>
</reference>
<keyword evidence="2" id="KW-1185">Reference proteome</keyword>
<dbReference type="Bgee" id="ENSNBRG00000003019">
    <property type="expression patterns" value="Expressed in liver and 4 other cell types or tissues"/>
</dbReference>
<proteinExistence type="predicted"/>
<protein>
    <submittedName>
        <fullName evidence="1">Uncharacterized protein</fullName>
    </submittedName>
</protein>
<evidence type="ECO:0000313" key="1">
    <source>
        <dbReference type="Ensembl" id="ENSNBRP00000003768.1"/>
    </source>
</evidence>